<dbReference type="GO" id="GO:0016787">
    <property type="term" value="F:hydrolase activity"/>
    <property type="evidence" value="ECO:0007669"/>
    <property type="project" value="UniProtKB-KW"/>
</dbReference>
<feature type="transmembrane region" description="Helical" evidence="1">
    <location>
        <begin position="169"/>
        <end position="189"/>
    </location>
</feature>
<evidence type="ECO:0000313" key="2">
    <source>
        <dbReference type="EMBL" id="AGZ43829.1"/>
    </source>
</evidence>
<feature type="transmembrane region" description="Helical" evidence="1">
    <location>
        <begin position="29"/>
        <end position="51"/>
    </location>
</feature>
<feature type="transmembrane region" description="Helical" evidence="1">
    <location>
        <begin position="127"/>
        <end position="148"/>
    </location>
</feature>
<evidence type="ECO:0000313" key="3">
    <source>
        <dbReference type="Proteomes" id="UP000017746"/>
    </source>
</evidence>
<evidence type="ECO:0000256" key="1">
    <source>
        <dbReference type="SAM" id="Phobius"/>
    </source>
</evidence>
<reference evidence="2 3" key="1">
    <citation type="journal article" date="2014" name="J. Biotechnol.">
        <title>Complete genome sequence of the actinobacterium Actinoplanes friuliensis HAG 010964, producer of the lipopeptide antibiotic friulimycin.</title>
        <authorList>
            <person name="Ruckert C."/>
            <person name="Szczepanowski R."/>
            <person name="Albersmeier A."/>
            <person name="Goesmann A."/>
            <person name="Fischer N."/>
            <person name="Steinkamper A."/>
            <person name="Puhler A."/>
            <person name="Biener R."/>
            <person name="Schwartz D."/>
            <person name="Kalinowski J."/>
        </authorList>
    </citation>
    <scope>NUCLEOTIDE SEQUENCE [LARGE SCALE GENOMIC DNA]</scope>
    <source>
        <strain evidence="2 3">DSM 7358</strain>
    </source>
</reference>
<dbReference type="AlphaFoldDB" id="U5W3W7"/>
<sequence length="192" mass="19986">MRGQSSTTGVLTMNEVVARTGTAEKVWRSLAYCAVLIPVALGALVVGRGAAGWWRALRTRLLQAAPVAEGRPGTGAVAVHAVQSLLLGVAALIPLGMQVLMVLRGALYGFVDPGPYDTSWGGPTRGGAWAAHFLISVPLSLAGLALLVGIAAMHQRLTASLDGERRARWLTPVTAGLCVAGGLFLVGWVRQI</sequence>
<dbReference type="STRING" id="1246995.AFR_27840"/>
<dbReference type="PATRIC" id="fig|1246995.3.peg.5642"/>
<keyword evidence="2" id="KW-0378">Hydrolase</keyword>
<dbReference type="eggNOG" id="ENOG5033I54">
    <property type="taxonomic scope" value="Bacteria"/>
</dbReference>
<organism evidence="2 3">
    <name type="scientific">Actinoplanes friuliensis DSM 7358</name>
    <dbReference type="NCBI Taxonomy" id="1246995"/>
    <lineage>
        <taxon>Bacteria</taxon>
        <taxon>Bacillati</taxon>
        <taxon>Actinomycetota</taxon>
        <taxon>Actinomycetes</taxon>
        <taxon>Micromonosporales</taxon>
        <taxon>Micromonosporaceae</taxon>
        <taxon>Actinoplanes</taxon>
    </lineage>
</organism>
<keyword evidence="3" id="KW-1185">Reference proteome</keyword>
<dbReference type="HOGENOM" id="CLU_1536850_0_0_11"/>
<accession>U5W3W7</accession>
<dbReference type="Proteomes" id="UP000017746">
    <property type="component" value="Chromosome"/>
</dbReference>
<dbReference type="EMBL" id="CP006272">
    <property type="protein sequence ID" value="AGZ43829.1"/>
    <property type="molecule type" value="Genomic_DNA"/>
</dbReference>
<feature type="transmembrane region" description="Helical" evidence="1">
    <location>
        <begin position="85"/>
        <end position="107"/>
    </location>
</feature>
<dbReference type="KEGG" id="afs:AFR_27840"/>
<gene>
    <name evidence="2" type="ORF">AFR_27840</name>
</gene>
<protein>
    <submittedName>
        <fullName evidence="2">NUDIX hydrolase</fullName>
    </submittedName>
</protein>
<keyword evidence="1" id="KW-0812">Transmembrane</keyword>
<name>U5W3W7_9ACTN</name>
<keyword evidence="1" id="KW-1133">Transmembrane helix</keyword>
<proteinExistence type="predicted"/>
<keyword evidence="1" id="KW-0472">Membrane</keyword>